<sequence length="440" mass="48490">MSVDVSREIVENAERWGGLNWWELEAGLFRDHPKIRSALSTMSPAAARWYFAKGRIDPLQPIIALMHLVAPVLPAVALVVLASRHLPRPDGASFLPAVILIAIAVLLGTISLIGNVRHRDEVEPRTAIMIGWAHLVPSLILLVFVVQALATGRSADVQPWMVVVFALDAIVGVLYLVLTPRPKDRAAARVERARALWRNAMATLVAADEKKVRAELAGAIDVLLERDLIDRETADRAREAPLGLLGVTLAPALMAKASSPGGHDAESRPLAPLIEEAEEWTPLDWWKLEIRSFIVAPAVVRDLSIIAPQEAVQAEYTKITGASCLRSLSYLYAIVGPLVGAAMMIRWSLVSRWRPNWQGICLTRPPALLPRRELAGGALPIGAAQRERRSPCMMQSPWPWSGSTRRHDRYGYGGNRASEGRRRRGGRDRRRGEAGRRLPP</sequence>
<dbReference type="Proteomes" id="UP000664385">
    <property type="component" value="Unassembled WGS sequence"/>
</dbReference>
<reference evidence="3" key="1">
    <citation type="submission" date="2020-12" db="EMBL/GenBank/DDBJ databases">
        <title>PHA producing bacteria isolated from mangrove.</title>
        <authorList>
            <person name="Zheng W."/>
            <person name="Yu S."/>
            <person name="Huang Y."/>
        </authorList>
    </citation>
    <scope>NUCLEOTIDE SEQUENCE</scope>
    <source>
        <strain evidence="3">GN8-5</strain>
    </source>
</reference>
<evidence type="ECO:0000313" key="3">
    <source>
        <dbReference type="EMBL" id="MBN8205077.1"/>
    </source>
</evidence>
<comment type="caution">
    <text evidence="3">The sequence shown here is derived from an EMBL/GenBank/DDBJ whole genome shotgun (WGS) entry which is preliminary data.</text>
</comment>
<dbReference type="AlphaFoldDB" id="A0A939DU70"/>
<dbReference type="RefSeq" id="WP_206822780.1">
    <property type="nucleotide sequence ID" value="NZ_JAEMWU010000001.1"/>
</dbReference>
<dbReference type="EMBL" id="JAEMWU010000001">
    <property type="protein sequence ID" value="MBN8205077.1"/>
    <property type="molecule type" value="Genomic_DNA"/>
</dbReference>
<feature type="transmembrane region" description="Helical" evidence="2">
    <location>
        <begin position="126"/>
        <end position="148"/>
    </location>
</feature>
<feature type="region of interest" description="Disordered" evidence="1">
    <location>
        <begin position="385"/>
        <end position="440"/>
    </location>
</feature>
<feature type="transmembrane region" description="Helical" evidence="2">
    <location>
        <begin position="94"/>
        <end position="114"/>
    </location>
</feature>
<proteinExistence type="predicted"/>
<evidence type="ECO:0000256" key="1">
    <source>
        <dbReference type="SAM" id="MobiDB-lite"/>
    </source>
</evidence>
<feature type="compositionally biased region" description="Basic and acidic residues" evidence="1">
    <location>
        <begin position="430"/>
        <end position="440"/>
    </location>
</feature>
<keyword evidence="2" id="KW-1133">Transmembrane helix</keyword>
<evidence type="ECO:0000313" key="4">
    <source>
        <dbReference type="Proteomes" id="UP000664385"/>
    </source>
</evidence>
<keyword evidence="2" id="KW-0472">Membrane</keyword>
<accession>A0A939DU70</accession>
<protein>
    <submittedName>
        <fullName evidence="3">Uncharacterized protein</fullName>
    </submittedName>
</protein>
<feature type="transmembrane region" description="Helical" evidence="2">
    <location>
        <begin position="160"/>
        <end position="178"/>
    </location>
</feature>
<organism evidence="3 4">
    <name type="scientific">Microbacterium esteraromaticum</name>
    <dbReference type="NCBI Taxonomy" id="57043"/>
    <lineage>
        <taxon>Bacteria</taxon>
        <taxon>Bacillati</taxon>
        <taxon>Actinomycetota</taxon>
        <taxon>Actinomycetes</taxon>
        <taxon>Micrococcales</taxon>
        <taxon>Microbacteriaceae</taxon>
        <taxon>Microbacterium</taxon>
    </lineage>
</organism>
<gene>
    <name evidence="3" type="ORF">JF543_03775</name>
</gene>
<name>A0A939DU70_9MICO</name>
<evidence type="ECO:0000256" key="2">
    <source>
        <dbReference type="SAM" id="Phobius"/>
    </source>
</evidence>
<feature type="transmembrane region" description="Helical" evidence="2">
    <location>
        <begin position="62"/>
        <end position="82"/>
    </location>
</feature>
<keyword evidence="2" id="KW-0812">Transmembrane</keyword>
<feature type="transmembrane region" description="Helical" evidence="2">
    <location>
        <begin position="328"/>
        <end position="349"/>
    </location>
</feature>